<keyword evidence="1" id="KW-1133">Transmembrane helix</keyword>
<dbReference type="AlphaFoldDB" id="A0AB40BNA9"/>
<accession>A0AB40BNA9</accession>
<gene>
    <name evidence="3" type="primary">LOC120264694</name>
</gene>
<dbReference type="RefSeq" id="XP_039128450.1">
    <property type="nucleotide sequence ID" value="XM_039272516.1"/>
</dbReference>
<keyword evidence="1" id="KW-0812">Transmembrane</keyword>
<organism evidence="2 3">
    <name type="scientific">Dioscorea cayennensis subsp. rotundata</name>
    <name type="common">White Guinea yam</name>
    <name type="synonym">Dioscorea rotundata</name>
    <dbReference type="NCBI Taxonomy" id="55577"/>
    <lineage>
        <taxon>Eukaryota</taxon>
        <taxon>Viridiplantae</taxon>
        <taxon>Streptophyta</taxon>
        <taxon>Embryophyta</taxon>
        <taxon>Tracheophyta</taxon>
        <taxon>Spermatophyta</taxon>
        <taxon>Magnoliopsida</taxon>
        <taxon>Liliopsida</taxon>
        <taxon>Dioscoreales</taxon>
        <taxon>Dioscoreaceae</taxon>
        <taxon>Dioscorea</taxon>
    </lineage>
</organism>
<dbReference type="Proteomes" id="UP001515500">
    <property type="component" value="Chromosome 7"/>
</dbReference>
<keyword evidence="2" id="KW-1185">Reference proteome</keyword>
<name>A0AB40BNA9_DIOCR</name>
<feature type="transmembrane region" description="Helical" evidence="1">
    <location>
        <begin position="111"/>
        <end position="139"/>
    </location>
</feature>
<sequence>MSNFRNLMAFEHCCPGAGNYITCYAAFMHRLISTHMDVAILQDNHIIEGYQGSHKDVVVFFNGLCCNLNYEKQFINYEKLEEVFKDLTKFCLSDQHRWRATLVRDYFSNPWAINFFIATFMLLSLKIIQTLFSVLLSYVHPPN</sequence>
<evidence type="ECO:0000313" key="2">
    <source>
        <dbReference type="Proteomes" id="UP001515500"/>
    </source>
</evidence>
<dbReference type="PANTHER" id="PTHR31170">
    <property type="entry name" value="BNAC04G53230D PROTEIN"/>
    <property type="match status" value="1"/>
</dbReference>
<dbReference type="InterPro" id="IPR004158">
    <property type="entry name" value="DUF247_pln"/>
</dbReference>
<protein>
    <submittedName>
        <fullName evidence="3">Uncharacterized protein LOC120264694</fullName>
    </submittedName>
</protein>
<proteinExistence type="predicted"/>
<evidence type="ECO:0000313" key="3">
    <source>
        <dbReference type="RefSeq" id="XP_039128450.1"/>
    </source>
</evidence>
<evidence type="ECO:0000256" key="1">
    <source>
        <dbReference type="SAM" id="Phobius"/>
    </source>
</evidence>
<reference evidence="3" key="1">
    <citation type="submission" date="2025-08" db="UniProtKB">
        <authorList>
            <consortium name="RefSeq"/>
        </authorList>
    </citation>
    <scope>IDENTIFICATION</scope>
</reference>
<dbReference type="Pfam" id="PF03140">
    <property type="entry name" value="DUF247"/>
    <property type="match status" value="1"/>
</dbReference>
<dbReference type="GeneID" id="120264694"/>
<dbReference type="PANTHER" id="PTHR31170:SF25">
    <property type="entry name" value="BNAA09G04570D PROTEIN"/>
    <property type="match status" value="1"/>
</dbReference>
<keyword evidence="1" id="KW-0472">Membrane</keyword>